<keyword evidence="3" id="KW-0540">Nuclease</keyword>
<dbReference type="Pfam" id="PF06769">
    <property type="entry name" value="YoeB_toxin"/>
    <property type="match status" value="1"/>
</dbReference>
<proteinExistence type="inferred from homology"/>
<organism evidence="7">
    <name type="scientific">Elizabethkingia anophelis</name>
    <dbReference type="NCBI Taxonomy" id="1117645"/>
    <lineage>
        <taxon>Bacteria</taxon>
        <taxon>Pseudomonadati</taxon>
        <taxon>Bacteroidota</taxon>
        <taxon>Flavobacteriia</taxon>
        <taxon>Flavobacteriales</taxon>
        <taxon>Weeksellaceae</taxon>
        <taxon>Elizabethkingia</taxon>
    </lineage>
</organism>
<dbReference type="PANTHER" id="PTHR38039">
    <property type="entry name" value="TOXIN YOEB"/>
    <property type="match status" value="1"/>
</dbReference>
<name>A0A455ZEV5_9FLAO</name>
<evidence type="ECO:0000256" key="3">
    <source>
        <dbReference type="ARBA" id="ARBA00022722"/>
    </source>
</evidence>
<keyword evidence="2" id="KW-1277">Toxin-antitoxin system</keyword>
<evidence type="ECO:0000256" key="5">
    <source>
        <dbReference type="ARBA" id="ARBA00022801"/>
    </source>
</evidence>
<keyword evidence="5" id="KW-0378">Hydrolase</keyword>
<evidence type="ECO:0000256" key="1">
    <source>
        <dbReference type="ARBA" id="ARBA00008172"/>
    </source>
</evidence>
<dbReference type="GO" id="GO:0006401">
    <property type="term" value="P:RNA catabolic process"/>
    <property type="evidence" value="ECO:0007669"/>
    <property type="project" value="InterPro"/>
</dbReference>
<reference evidence="7" key="4">
    <citation type="journal article" date="2016" name="Sci. Rep.">
        <title>Genomic epidemiology and global diversity of the emerging bacterial pathogen Elizabethkingia anophelis.</title>
        <authorList>
            <person name="Breurec S."/>
            <person name="Criscuolo A."/>
            <person name="Diancourt L."/>
            <person name="Rendueles O."/>
            <person name="Vandenbogaert M."/>
            <person name="Passet V."/>
            <person name="Caro V."/>
            <person name="Rocha E.P."/>
            <person name="Touchon M."/>
            <person name="Brisse S."/>
        </authorList>
    </citation>
    <scope>NUCLEOTIDE SEQUENCE</scope>
</reference>
<reference evidence="7" key="2">
    <citation type="journal article" date="2014" name="PLoS ONE">
        <title>Insights from the genome annotation of Elizabethkingia anophelis from the malaria vector Anopheles gambiae.</title>
        <authorList>
            <person name="Kukutla P."/>
            <person name="Lindberg B.G."/>
            <person name="Pei D."/>
            <person name="Rayl M."/>
            <person name="Yu W."/>
            <person name="Steritz M."/>
            <person name="Faye I."/>
            <person name="Xu J."/>
        </authorList>
    </citation>
    <scope>NUCLEOTIDE SEQUENCE</scope>
</reference>
<reference evidence="7" key="1">
    <citation type="journal article" date="2014" name="Genome Biol. Evol.">
        <title>Comparative genomic analysis of malaria mosquito vector-associated novel pathogen Elizabethkingia anophelis.</title>
        <authorList>
            <person name="Teo J."/>
            <person name="Tan S.Y."/>
            <person name="Liu Y."/>
            <person name="Tay M."/>
            <person name="Ding Y."/>
            <person name="Li Y."/>
            <person name="Kjelleberg S."/>
            <person name="Givskov M."/>
            <person name="Lin R.T."/>
            <person name="Yang L."/>
        </authorList>
    </citation>
    <scope>NUCLEOTIDE SEQUENCE</scope>
</reference>
<evidence type="ECO:0000256" key="6">
    <source>
        <dbReference type="ARBA" id="ARBA00030388"/>
    </source>
</evidence>
<reference evidence="7" key="8">
    <citation type="journal article" date="2018" name="J. ISSAAS">
        <title>In Silico Identification of Three Types of Integrative and Conjugative Elements (ICEs) in Elizabethkingia anophelis Strains Isolated from Around the World.</title>
        <authorList>
            <person name="Xu J."/>
            <person name="Pei D."/>
            <person name="Nicholson A."/>
            <person name="Lan Y."/>
            <person name="Xia Q."/>
        </authorList>
    </citation>
    <scope>NUCLEOTIDE SEQUENCE</scope>
</reference>
<comment type="similarity">
    <text evidence="1">Belongs to the YoeB family.</text>
</comment>
<keyword evidence="4" id="KW-0255">Endonuclease</keyword>
<accession>A0A455ZEV5</accession>
<dbReference type="GO" id="GO:0016787">
    <property type="term" value="F:hydrolase activity"/>
    <property type="evidence" value="ECO:0007669"/>
    <property type="project" value="UniProtKB-KW"/>
</dbReference>
<dbReference type="SUPFAM" id="SSF143011">
    <property type="entry name" value="RelE-like"/>
    <property type="match status" value="1"/>
</dbReference>
<gene>
    <name evidence="7" type="primary">ICEEaII(7)_F3543_60411_59572</name>
</gene>
<dbReference type="EMBL" id="BK010601">
    <property type="protein sequence ID" value="DAC75205.1"/>
    <property type="molecule type" value="Genomic_DNA"/>
</dbReference>
<reference evidence="7" key="5">
    <citation type="journal article" date="2017" name="Genome Announc.">
        <title>Complete Circularized Genome Sequences of Four Strains of Elizabethkingia anophelis, Including Two Novel Strains Isolated from Wild-Caught Anopheles sinensis.</title>
        <authorList>
            <person name="Pei D."/>
            <person name="Nicholson A.C."/>
            <person name="Jiang J."/>
            <person name="Chen H."/>
            <person name="Whitney A.M."/>
            <person name="Villarma A."/>
            <person name="Bell M."/>
            <person name="Humrighouse B."/>
            <person name="Rowe L.A."/>
            <person name="Sheth M."/>
            <person name="Batra D."/>
            <person name="Juieng P."/>
            <person name="Loparev V.N."/>
            <person name="McQuiston J.R."/>
            <person name="Lan Y."/>
            <person name="Ma Y."/>
            <person name="Xu J."/>
        </authorList>
    </citation>
    <scope>NUCLEOTIDE SEQUENCE</scope>
</reference>
<evidence type="ECO:0000313" key="7">
    <source>
        <dbReference type="EMBL" id="DAC75205.1"/>
    </source>
</evidence>
<dbReference type="Gene3D" id="3.30.2310.20">
    <property type="entry name" value="RelE-like"/>
    <property type="match status" value="1"/>
</dbReference>
<dbReference type="InterPro" id="IPR009614">
    <property type="entry name" value="YoeB_toxin"/>
</dbReference>
<dbReference type="GO" id="GO:0004519">
    <property type="term" value="F:endonuclease activity"/>
    <property type="evidence" value="ECO:0007669"/>
    <property type="project" value="UniProtKB-KW"/>
</dbReference>
<protein>
    <recommendedName>
        <fullName evidence="6">Putative mRNA interferase YoeB</fullName>
    </recommendedName>
</protein>
<dbReference type="AlphaFoldDB" id="A0A455ZEV5"/>
<dbReference type="NCBIfam" id="TIGR02116">
    <property type="entry name" value="toxin_Txe_YoeB"/>
    <property type="match status" value="1"/>
</dbReference>
<reference evidence="7" key="7">
    <citation type="journal article" date="2017" name="Sci. Rep.">
        <title>Genomic features, phylogenetic relationships, and comparative genomics of Elizabethkingia anophelis strain EM361-97 isolated in Taiwan.</title>
        <authorList>
            <person name="Lin J.N."/>
            <person name="Lai C.H."/>
            <person name="Yang C.H."/>
            <person name="Huang Y.H."/>
            <person name="Lin H.H."/>
        </authorList>
    </citation>
    <scope>NUCLEOTIDE SEQUENCE</scope>
</reference>
<dbReference type="RefSeq" id="WP_078674429.1">
    <property type="nucleotide sequence ID" value="NZ_CP014340.1"/>
</dbReference>
<evidence type="ECO:0000256" key="4">
    <source>
        <dbReference type="ARBA" id="ARBA00022759"/>
    </source>
</evidence>
<reference evidence="7" key="3">
    <citation type="journal article" date="2016" name="Genome Announc.">
        <title>Complete Genome Sequences of Four Strains from the 2015-2016 Elizabethkingia anophelis Outbreak.</title>
        <authorList>
            <person name="Nicholson A.C."/>
            <person name="Whitney A.M."/>
            <person name="Emery B.D."/>
            <person name="Bell M.E."/>
            <person name="Gartin J.T."/>
            <person name="Humrighouse B.W."/>
            <person name="Loparev V.N."/>
            <person name="Batra D."/>
            <person name="Sheth M."/>
            <person name="Rowe L.A."/>
            <person name="Juieng P."/>
            <person name="Knipe K."/>
            <person name="Gulvik C."/>
            <person name="McQuiston J.R."/>
        </authorList>
    </citation>
    <scope>NUCLEOTIDE SEQUENCE</scope>
</reference>
<sequence>MEIYFNEVSIEPKASTKNDSKNRILEVLQIMKYLNTKDIRVLRIDQITFASDLGDDYSISNFIADNSVDVNLRILLQSILAYPVIENDDQLENFVNSNYEIENHNSIRTSSLGAATAYLNYSHVVSLQSHNYWNNYTLELYNTIDDNCEALEDIINVGFNNYQNNALLSVWLNSKSQTVITITKAEDIYKFVSKELYIFDEQALQDIDAWIYDDERYIKRIIQLLSDIPTNPYTGGLGKTEMLKHNLSGKCSKRIVGRDRIVYSYTETKITIHSCREHY</sequence>
<evidence type="ECO:0000256" key="2">
    <source>
        <dbReference type="ARBA" id="ARBA00022649"/>
    </source>
</evidence>
<reference evidence="7" key="6">
    <citation type="journal article" date="2017" name="Nat. Commun.">
        <title>Evolutionary dynamics and genomic features of the Elizabethkingia anophelis 2015 to 2016 Wisconsin outbreak strain.</title>
        <authorList>
            <person name="Perrin A."/>
            <person name="Larsonneur E."/>
            <person name="Nicholson A.C."/>
            <person name="Edwards D.J."/>
            <person name="Gundlach K.M."/>
            <person name="Whitney A.M."/>
            <person name="Gulvik C.A."/>
            <person name="Bell M.E."/>
            <person name="Rendueles O."/>
            <person name="Cury J."/>
            <person name="Hugon P."/>
            <person name="Clermont D."/>
            <person name="Enouf V."/>
            <person name="Loparev V."/>
            <person name="Juieng P."/>
            <person name="Monson T."/>
            <person name="Warshauer D."/>
            <person name="Elbadawi L.I."/>
            <person name="Walters M.S."/>
            <person name="Crist M.B."/>
            <person name="Noble-Wang J."/>
            <person name="Borlaug G."/>
            <person name="Rocha E.P.C."/>
            <person name="Criscuolo A."/>
            <person name="Touchon M."/>
            <person name="Davis J.P."/>
            <person name="Holt K.E."/>
            <person name="McQuiston J.R."/>
            <person name="Brisse S."/>
        </authorList>
    </citation>
    <scope>NUCLEOTIDE SEQUENCE</scope>
</reference>
<dbReference type="InterPro" id="IPR035093">
    <property type="entry name" value="RelE/ParE_toxin_dom_sf"/>
</dbReference>
<dbReference type="PANTHER" id="PTHR38039:SF1">
    <property type="entry name" value="TOXIN YOEB"/>
    <property type="match status" value="1"/>
</dbReference>